<evidence type="ECO:0000313" key="3">
    <source>
        <dbReference type="Proteomes" id="UP001162972"/>
    </source>
</evidence>
<keyword evidence="3" id="KW-1185">Reference proteome</keyword>
<proteinExistence type="predicted"/>
<dbReference type="AlphaFoldDB" id="A0AAD6KDU5"/>
<evidence type="ECO:0000313" key="2">
    <source>
        <dbReference type="EMBL" id="KAJ6420885.1"/>
    </source>
</evidence>
<dbReference type="EMBL" id="JAPFFJ010000008">
    <property type="protein sequence ID" value="KAJ6420885.1"/>
    <property type="molecule type" value="Genomic_DNA"/>
</dbReference>
<gene>
    <name evidence="2" type="ORF">OIU84_028293</name>
</gene>
<evidence type="ECO:0000256" key="1">
    <source>
        <dbReference type="SAM" id="MobiDB-lite"/>
    </source>
</evidence>
<name>A0AAD6KDU5_9ROSI</name>
<sequence>MLSEAAVAVHEWEPMPKKHLSNRQPRMKNTISGGSTAGSALGRDCATAKGKSVEVVLIGSIKTNLVASGSIAASPTLGMDSEVELGFEGSDSGCLGCQGGSVES</sequence>
<feature type="region of interest" description="Disordered" evidence="1">
    <location>
        <begin position="13"/>
        <end position="37"/>
    </location>
</feature>
<dbReference type="Proteomes" id="UP001162972">
    <property type="component" value="Chromosome 17"/>
</dbReference>
<organism evidence="2 3">
    <name type="scientific">Salix udensis</name>
    <dbReference type="NCBI Taxonomy" id="889485"/>
    <lineage>
        <taxon>Eukaryota</taxon>
        <taxon>Viridiplantae</taxon>
        <taxon>Streptophyta</taxon>
        <taxon>Embryophyta</taxon>
        <taxon>Tracheophyta</taxon>
        <taxon>Spermatophyta</taxon>
        <taxon>Magnoliopsida</taxon>
        <taxon>eudicotyledons</taxon>
        <taxon>Gunneridae</taxon>
        <taxon>Pentapetalae</taxon>
        <taxon>rosids</taxon>
        <taxon>fabids</taxon>
        <taxon>Malpighiales</taxon>
        <taxon>Salicaceae</taxon>
        <taxon>Saliceae</taxon>
        <taxon>Salix</taxon>
    </lineage>
</organism>
<feature type="compositionally biased region" description="Polar residues" evidence="1">
    <location>
        <begin position="22"/>
        <end position="37"/>
    </location>
</feature>
<protein>
    <submittedName>
        <fullName evidence="2">Uncharacterized protein</fullName>
    </submittedName>
</protein>
<accession>A0AAD6KDU5</accession>
<reference evidence="2 3" key="1">
    <citation type="journal article" date="2023" name="Int. J. Mol. Sci.">
        <title>De Novo Assembly and Annotation of 11 Diverse Shrub Willow (Salix) Genomes Reveals Novel Gene Organization in Sex-Linked Regions.</title>
        <authorList>
            <person name="Hyden B."/>
            <person name="Feng K."/>
            <person name="Yates T.B."/>
            <person name="Jawdy S."/>
            <person name="Cereghino C."/>
            <person name="Smart L.B."/>
            <person name="Muchero W."/>
        </authorList>
    </citation>
    <scope>NUCLEOTIDE SEQUENCE [LARGE SCALE GENOMIC DNA]</scope>
    <source>
        <tissue evidence="2">Shoot tip</tissue>
    </source>
</reference>
<comment type="caution">
    <text evidence="2">The sequence shown here is derived from an EMBL/GenBank/DDBJ whole genome shotgun (WGS) entry which is preliminary data.</text>
</comment>